<dbReference type="PANTHER" id="PTHR46564:SF1">
    <property type="entry name" value="TRANSPOSASE"/>
    <property type="match status" value="1"/>
</dbReference>
<sequence>MQREALEALATHAIGEAKPGVEYPITVWLWVLECLNEKCDADVQKLSKMTTHVRELVAIRSGVSISFVRKVQQSFLASQDGGPLFGTPPPRATTGRKRKITEDVKDAVICRLEMQRTLTAGQLSETLQAEGIADISKTSVTRILKERNMSRKKTHRVSRNKFKQQNLVRAADFRAYMKTVDHSRLRFMDECGVDRSDTGAKTVWSEKGTRVNIMTHGRHGKHYSVYGLTCCRPGEEPLRITMHDGHSNEEVFMDVMQHWVQDGTVRPHDIIVMDNWSGHGNFRDPDSRYNLMREFLLEHMGVQVIRLPVETPEWNPIELMWNLLKQKLKYFEATRDDQVPQAVLQICSMVTTEQIKGGMRKQGYQI</sequence>
<comment type="caution">
    <text evidence="2">The sequence shown here is derived from an EMBL/GenBank/DDBJ whole genome shotgun (WGS) entry which is preliminary data.</text>
</comment>
<dbReference type="Gene3D" id="3.30.420.10">
    <property type="entry name" value="Ribonuclease H-like superfamily/Ribonuclease H"/>
    <property type="match status" value="1"/>
</dbReference>
<dbReference type="SUPFAM" id="SSF46689">
    <property type="entry name" value="Homeodomain-like"/>
    <property type="match status" value="1"/>
</dbReference>
<protein>
    <recommendedName>
        <fullName evidence="1">Tc1-like transposase DDE domain-containing protein</fullName>
    </recommendedName>
</protein>
<dbReference type="Proteomes" id="UP001642464">
    <property type="component" value="Unassembled WGS sequence"/>
</dbReference>
<gene>
    <name evidence="2" type="ORF">SCF082_LOCUS49289</name>
</gene>
<name>A0ABP0S095_9DINO</name>
<dbReference type="InterPro" id="IPR009057">
    <property type="entry name" value="Homeodomain-like_sf"/>
</dbReference>
<evidence type="ECO:0000313" key="3">
    <source>
        <dbReference type="Proteomes" id="UP001642464"/>
    </source>
</evidence>
<evidence type="ECO:0000259" key="1">
    <source>
        <dbReference type="Pfam" id="PF13358"/>
    </source>
</evidence>
<dbReference type="NCBIfam" id="NF033545">
    <property type="entry name" value="transpos_IS630"/>
    <property type="match status" value="1"/>
</dbReference>
<evidence type="ECO:0000313" key="2">
    <source>
        <dbReference type="EMBL" id="CAK9105768.1"/>
    </source>
</evidence>
<dbReference type="EMBL" id="CAXAMM010042611">
    <property type="protein sequence ID" value="CAK9105768.1"/>
    <property type="molecule type" value="Genomic_DNA"/>
</dbReference>
<organism evidence="2 3">
    <name type="scientific">Durusdinium trenchii</name>
    <dbReference type="NCBI Taxonomy" id="1381693"/>
    <lineage>
        <taxon>Eukaryota</taxon>
        <taxon>Sar</taxon>
        <taxon>Alveolata</taxon>
        <taxon>Dinophyceae</taxon>
        <taxon>Suessiales</taxon>
        <taxon>Symbiodiniaceae</taxon>
        <taxon>Durusdinium</taxon>
    </lineage>
</organism>
<accession>A0ABP0S095</accession>
<dbReference type="InterPro" id="IPR038717">
    <property type="entry name" value="Tc1-like_DDE_dom"/>
</dbReference>
<dbReference type="InterPro" id="IPR036397">
    <property type="entry name" value="RNaseH_sf"/>
</dbReference>
<dbReference type="PANTHER" id="PTHR46564">
    <property type="entry name" value="TRANSPOSASE"/>
    <property type="match status" value="1"/>
</dbReference>
<proteinExistence type="predicted"/>
<keyword evidence="3" id="KW-1185">Reference proteome</keyword>
<dbReference type="InterPro" id="IPR047655">
    <property type="entry name" value="Transpos_IS630-like"/>
</dbReference>
<reference evidence="2 3" key="1">
    <citation type="submission" date="2024-02" db="EMBL/GenBank/DDBJ databases">
        <authorList>
            <person name="Chen Y."/>
            <person name="Shah S."/>
            <person name="Dougan E. K."/>
            <person name="Thang M."/>
            <person name="Chan C."/>
        </authorList>
    </citation>
    <scope>NUCLEOTIDE SEQUENCE [LARGE SCALE GENOMIC DNA]</scope>
</reference>
<dbReference type="Pfam" id="PF13358">
    <property type="entry name" value="DDE_3"/>
    <property type="match status" value="1"/>
</dbReference>
<feature type="domain" description="Tc1-like transposase DDE" evidence="1">
    <location>
        <begin position="184"/>
        <end position="334"/>
    </location>
</feature>